<evidence type="ECO:0000313" key="2">
    <source>
        <dbReference type="EMBL" id="KAK9289605.1"/>
    </source>
</evidence>
<protein>
    <submittedName>
        <fullName evidence="2">Uncharacterized protein</fullName>
    </submittedName>
</protein>
<keyword evidence="3" id="KW-1185">Reference proteome</keyword>
<comment type="caution">
    <text evidence="2">The sequence shown here is derived from an EMBL/GenBank/DDBJ whole genome shotgun (WGS) entry which is preliminary data.</text>
</comment>
<organism evidence="2 3">
    <name type="scientific">Liquidambar formosana</name>
    <name type="common">Formosan gum</name>
    <dbReference type="NCBI Taxonomy" id="63359"/>
    <lineage>
        <taxon>Eukaryota</taxon>
        <taxon>Viridiplantae</taxon>
        <taxon>Streptophyta</taxon>
        <taxon>Embryophyta</taxon>
        <taxon>Tracheophyta</taxon>
        <taxon>Spermatophyta</taxon>
        <taxon>Magnoliopsida</taxon>
        <taxon>eudicotyledons</taxon>
        <taxon>Gunneridae</taxon>
        <taxon>Pentapetalae</taxon>
        <taxon>Saxifragales</taxon>
        <taxon>Altingiaceae</taxon>
        <taxon>Liquidambar</taxon>
    </lineage>
</organism>
<dbReference type="EMBL" id="JBBPBK010000002">
    <property type="protein sequence ID" value="KAK9289605.1"/>
    <property type="molecule type" value="Genomic_DNA"/>
</dbReference>
<name>A0AAP0S2D9_LIQFO</name>
<gene>
    <name evidence="2" type="ORF">L1049_007761</name>
</gene>
<evidence type="ECO:0000313" key="3">
    <source>
        <dbReference type="Proteomes" id="UP001415857"/>
    </source>
</evidence>
<dbReference type="Proteomes" id="UP001415857">
    <property type="component" value="Unassembled WGS sequence"/>
</dbReference>
<dbReference type="AlphaFoldDB" id="A0AAP0S2D9"/>
<proteinExistence type="predicted"/>
<sequence length="326" mass="34982">MRVSTSQPLVASLSGSGGPVKQKPDTFDSPIVLRSEVASTKRSNHDVGNRSTIAEESCEVHPKGKLDPLELTEQYIGTDCQTAVLKINADVILDSTPPGIITSGNHSPCFPASKDSGRDEAPHITSSIDFTKQPCSPGPDKEGIFDVDGEVQSLCSGLSSVGIHSHLENSYFIPSAPNSSISNPVLIKPLENQGLQQDNSKQFMKPTTSLTLREVAFDNQRMKGLEGICHPPSTSCSPDLLQASNQSSCCSLQQSEVCTRNNPNAEPRIVHLKYDEAAFPCASAKSVLSNGFNDDKTSSFVELGGIFGYSNLFSDCGKRDIHGKIR</sequence>
<evidence type="ECO:0000256" key="1">
    <source>
        <dbReference type="SAM" id="MobiDB-lite"/>
    </source>
</evidence>
<reference evidence="2 3" key="1">
    <citation type="journal article" date="2024" name="Plant J.">
        <title>Genome sequences and population genomics reveal climatic adaptation and genomic divergence between two closely related sweetgum species.</title>
        <authorList>
            <person name="Xu W.Q."/>
            <person name="Ren C.Q."/>
            <person name="Zhang X.Y."/>
            <person name="Comes H.P."/>
            <person name="Liu X.H."/>
            <person name="Li Y.G."/>
            <person name="Kettle C.J."/>
            <person name="Jalonen R."/>
            <person name="Gaisberger H."/>
            <person name="Ma Y.Z."/>
            <person name="Qiu Y.X."/>
        </authorList>
    </citation>
    <scope>NUCLEOTIDE SEQUENCE [LARGE SCALE GENOMIC DNA]</scope>
    <source>
        <strain evidence="2">Hangzhou</strain>
    </source>
</reference>
<accession>A0AAP0S2D9</accession>
<feature type="region of interest" description="Disordered" evidence="1">
    <location>
        <begin position="1"/>
        <end position="28"/>
    </location>
</feature>